<dbReference type="EMBL" id="FP929050">
    <property type="protein sequence ID" value="CBL12524.1"/>
    <property type="molecule type" value="Genomic_DNA"/>
</dbReference>
<dbReference type="PATRIC" id="fig|718255.3.peg.3156"/>
<dbReference type="InterPro" id="IPR055259">
    <property type="entry name" value="YkvP/CgeB_Glyco_trans-like"/>
</dbReference>
<organism evidence="2 3">
    <name type="scientific">Roseburia intestinalis XB6B4</name>
    <dbReference type="NCBI Taxonomy" id="718255"/>
    <lineage>
        <taxon>Bacteria</taxon>
        <taxon>Bacillati</taxon>
        <taxon>Bacillota</taxon>
        <taxon>Clostridia</taxon>
        <taxon>Lachnospirales</taxon>
        <taxon>Lachnospiraceae</taxon>
        <taxon>Roseburia</taxon>
    </lineage>
</organism>
<dbReference type="KEGG" id="rix:RO1_19810"/>
<protein>
    <recommendedName>
        <fullName evidence="1">Spore protein YkvP/CgeB glycosyl transferase-like domain-containing protein</fullName>
    </recommendedName>
</protein>
<evidence type="ECO:0000313" key="2">
    <source>
        <dbReference type="EMBL" id="CBL12524.1"/>
    </source>
</evidence>
<gene>
    <name evidence="2" type="ORF">RO1_19810</name>
</gene>
<reference evidence="2 3" key="1">
    <citation type="submission" date="2010-03" db="EMBL/GenBank/DDBJ databases">
        <title>The genome sequence of Roseburia intestinalis XB6B4.</title>
        <authorList>
            <consortium name="metaHIT consortium -- http://www.metahit.eu/"/>
            <person name="Pajon A."/>
            <person name="Turner K."/>
            <person name="Parkhill J."/>
            <person name="Bernalier A."/>
        </authorList>
    </citation>
    <scope>NUCLEOTIDE SEQUENCE [LARGE SCALE GENOMIC DNA]</scope>
    <source>
        <strain evidence="2 3">XB6B4</strain>
    </source>
</reference>
<sequence>MKILFYQWHSFMNEGVERAWKQLGIEYDTLFYQQSDWEVDDGIVDLLEKKLKQKKYDMVFSINYAPLVSMVCEGEQVRYVSWVYDAPIHIRNIETMKNSCNRIFFFDRIQAEEYKKQGIAAYHMPLAADVETFSRYTAKCDDQTDISLVGKLYQTEYQYYMGPLNTYQRGYLDGILQAQMKVYGGYFLGDLLDDALLQELNACYQKASNGEVAVTKAELEYMMACEITGRERYLALAVLSSHHAVRLYSTDKDARLDKVEYMGYADYYKQMPEIFKSSRINLNISLKIIQSGIPLRVFDILGCGGFLLTNFQAEMPEYFTIGDDFVVYESIEDLYAKADFYLRNESERNRIARHGFETVQKYYTFRQQIEKIIRAAE</sequence>
<proteinExistence type="predicted"/>
<dbReference type="AlphaFoldDB" id="D4KYT4"/>
<dbReference type="Gene3D" id="3.40.50.2000">
    <property type="entry name" value="Glycogen Phosphorylase B"/>
    <property type="match status" value="1"/>
</dbReference>
<dbReference type="HOGENOM" id="CLU_033615_2_0_9"/>
<name>D4KYT4_9FIRM</name>
<dbReference type="RefSeq" id="WP_015521078.1">
    <property type="nucleotide sequence ID" value="NC_021012.1"/>
</dbReference>
<evidence type="ECO:0000313" key="3">
    <source>
        <dbReference type="Proteomes" id="UP000008953"/>
    </source>
</evidence>
<dbReference type="Pfam" id="PF13524">
    <property type="entry name" value="Glyco_trans_1_2"/>
    <property type="match status" value="1"/>
</dbReference>
<evidence type="ECO:0000259" key="1">
    <source>
        <dbReference type="Pfam" id="PF13524"/>
    </source>
</evidence>
<dbReference type="Proteomes" id="UP000008953">
    <property type="component" value="Chromosome"/>
</dbReference>
<feature type="domain" description="Spore protein YkvP/CgeB glycosyl transferase-like" evidence="1">
    <location>
        <begin position="244"/>
        <end position="373"/>
    </location>
</feature>
<reference evidence="2 3" key="2">
    <citation type="submission" date="2010-03" db="EMBL/GenBank/DDBJ databases">
        <authorList>
            <person name="Pajon A."/>
        </authorList>
    </citation>
    <scope>NUCLEOTIDE SEQUENCE [LARGE SCALE GENOMIC DNA]</scope>
    <source>
        <strain evidence="2 3">XB6B4</strain>
    </source>
</reference>
<accession>D4KYT4</accession>